<dbReference type="EMBL" id="JAMQOM010000002">
    <property type="protein sequence ID" value="MDS0220563.1"/>
    <property type="molecule type" value="Genomic_DNA"/>
</dbReference>
<dbReference type="InterPro" id="IPR002504">
    <property type="entry name" value="NADK"/>
</dbReference>
<dbReference type="GO" id="GO:0003951">
    <property type="term" value="F:NAD+ kinase activity"/>
    <property type="evidence" value="ECO:0007669"/>
    <property type="project" value="InterPro"/>
</dbReference>
<dbReference type="InterPro" id="IPR017438">
    <property type="entry name" value="ATP-NAD_kinase_N"/>
</dbReference>
<dbReference type="Pfam" id="PF01513">
    <property type="entry name" value="NAD_kinase"/>
    <property type="match status" value="1"/>
</dbReference>
<dbReference type="AlphaFoldDB" id="A0AAE4JFP7"/>
<keyword evidence="1" id="KW-0808">Transferase</keyword>
<dbReference type="RefSeq" id="WP_310895243.1">
    <property type="nucleotide sequence ID" value="NZ_JAMQOM010000002.1"/>
</dbReference>
<organism evidence="1 2">
    <name type="scientific">Haloarcula terrestris</name>
    <dbReference type="NCBI Taxonomy" id="2950533"/>
    <lineage>
        <taxon>Archaea</taxon>
        <taxon>Methanobacteriati</taxon>
        <taxon>Methanobacteriota</taxon>
        <taxon>Stenosarchaea group</taxon>
        <taxon>Halobacteria</taxon>
        <taxon>Halobacteriales</taxon>
        <taxon>Haloarculaceae</taxon>
        <taxon>Haloarcula</taxon>
    </lineage>
</organism>
<dbReference type="GO" id="GO:0006741">
    <property type="term" value="P:NADP+ biosynthetic process"/>
    <property type="evidence" value="ECO:0007669"/>
    <property type="project" value="InterPro"/>
</dbReference>
<dbReference type="InterPro" id="IPR039065">
    <property type="entry name" value="AcoX-like"/>
</dbReference>
<protein>
    <submittedName>
        <fullName evidence="1">NAD(+)/NADH kinase</fullName>
    </submittedName>
</protein>
<dbReference type="PANTHER" id="PTHR40697">
    <property type="entry name" value="ACETOIN CATABOLISM PROTEIN X"/>
    <property type="match status" value="1"/>
</dbReference>
<dbReference type="PANTHER" id="PTHR40697:SF3">
    <property type="entry name" value="ACETOIN CATABOLISM PROTEIN X"/>
    <property type="match status" value="1"/>
</dbReference>
<sequence>MARVGLVVNPAAGRDIRRLTGGASVVDNYAKRRVAECVLAGLTIVPDPPSVAVMPDNAGIAAHAVSEAPDGVAIEQVDMPVEKSAADTRRAAAHFREHADAVVVLGGDGTTRDAAMELGDVPLVSVSTGTNNVVPTPVDGTTAGAAAAVVANDAVDADSVTFRHGKIGVVADDVNGTKRLTGLAAVEITDRPFVGTRAVIDPSELLGGVVSRAHPSEIGLSCVAGCLEPLAPDEPGGAALRLGDPRDASRTVRAILAPGMTTEVGVVGHDRLGWDDPATFTVTDGVVGADGERELELVDARVEIRPVADGPRLVDVDAALGAAADAGVLVRDSVPAEES</sequence>
<accession>A0AAE4JFP7</accession>
<dbReference type="InterPro" id="IPR016064">
    <property type="entry name" value="NAD/diacylglycerol_kinase_sf"/>
</dbReference>
<dbReference type="Proteomes" id="UP001253439">
    <property type="component" value="Unassembled WGS sequence"/>
</dbReference>
<keyword evidence="1" id="KW-0418">Kinase</keyword>
<dbReference type="SUPFAM" id="SSF111331">
    <property type="entry name" value="NAD kinase/diacylglycerol kinase-like"/>
    <property type="match status" value="1"/>
</dbReference>
<reference evidence="1 2" key="1">
    <citation type="submission" date="2022-06" db="EMBL/GenBank/DDBJ databases">
        <title>Haloarcula sp. a new haloarchaeum isolate from saline soil.</title>
        <authorList>
            <person name="Strakova D."/>
            <person name="Galisteo C."/>
            <person name="Sanchez-Porro C."/>
            <person name="Ventosa A."/>
        </authorList>
    </citation>
    <scope>NUCLEOTIDE SEQUENCE [LARGE SCALE GENOMIC DNA]</scope>
    <source>
        <strain evidence="1 2">S1AR25-5A</strain>
    </source>
</reference>
<keyword evidence="2" id="KW-1185">Reference proteome</keyword>
<name>A0AAE4JFP7_9EURY</name>
<proteinExistence type="predicted"/>
<comment type="caution">
    <text evidence="1">The sequence shown here is derived from an EMBL/GenBank/DDBJ whole genome shotgun (WGS) entry which is preliminary data.</text>
</comment>
<evidence type="ECO:0000313" key="2">
    <source>
        <dbReference type="Proteomes" id="UP001253439"/>
    </source>
</evidence>
<gene>
    <name evidence="1" type="ORF">NDI54_04265</name>
</gene>
<evidence type="ECO:0000313" key="1">
    <source>
        <dbReference type="EMBL" id="MDS0220563.1"/>
    </source>
</evidence>
<dbReference type="Gene3D" id="3.40.50.10330">
    <property type="entry name" value="Probable inorganic polyphosphate/atp-NAD kinase, domain 1"/>
    <property type="match status" value="1"/>
</dbReference>